<evidence type="ECO:0000256" key="4">
    <source>
        <dbReference type="ARBA" id="ARBA00022692"/>
    </source>
</evidence>
<evidence type="ECO:0000256" key="7">
    <source>
        <dbReference type="RuleBase" id="RU362048"/>
    </source>
</evidence>
<comment type="subcellular location">
    <subcellularLocation>
        <location evidence="1 7">Cell membrane</location>
        <topology evidence="1 7">Multi-pass membrane protein</topology>
    </subcellularLocation>
</comment>
<evidence type="ECO:0000256" key="1">
    <source>
        <dbReference type="ARBA" id="ARBA00004651"/>
    </source>
</evidence>
<keyword evidence="6 7" id="KW-0472">Membrane</keyword>
<keyword evidence="4 7" id="KW-0812">Transmembrane</keyword>
<comment type="similarity">
    <text evidence="2 7">Belongs to the UPF0056 (MarC) family.</text>
</comment>
<feature type="transmembrane region" description="Helical" evidence="7">
    <location>
        <begin position="158"/>
        <end position="177"/>
    </location>
</feature>
<evidence type="ECO:0000313" key="9">
    <source>
        <dbReference type="Proteomes" id="UP000218615"/>
    </source>
</evidence>
<keyword evidence="5 7" id="KW-1133">Transmembrane helix</keyword>
<keyword evidence="3" id="KW-1003">Cell membrane</keyword>
<dbReference type="AlphaFoldDB" id="A0A284VS18"/>
<organism evidence="8 9">
    <name type="scientific">Candidatus Methanoperedens nitratireducens</name>
    <dbReference type="NCBI Taxonomy" id="1392998"/>
    <lineage>
        <taxon>Archaea</taxon>
        <taxon>Methanobacteriati</taxon>
        <taxon>Methanobacteriota</taxon>
        <taxon>Stenosarchaea group</taxon>
        <taxon>Methanomicrobia</taxon>
        <taxon>Methanosarcinales</taxon>
        <taxon>ANME-2 cluster</taxon>
        <taxon>Candidatus Methanoperedentaceae</taxon>
        <taxon>Candidatus Methanoperedens</taxon>
    </lineage>
</organism>
<dbReference type="GO" id="GO:0005886">
    <property type="term" value="C:plasma membrane"/>
    <property type="evidence" value="ECO:0007669"/>
    <property type="project" value="UniProtKB-SubCell"/>
</dbReference>
<gene>
    <name evidence="8" type="primary">marC</name>
    <name evidence="8" type="ORF">MNV_590009</name>
</gene>
<feature type="transmembrane region" description="Helical" evidence="7">
    <location>
        <begin position="53"/>
        <end position="74"/>
    </location>
</feature>
<sequence length="223" mass="24232">MNNISTMALDITSNSTFFISAFAAIFSIVNPISGVMAFISITSHMDRTDRLYVAKRCSVIACMIAIIFAISGRYILEFFSITADSLAVAGGVLLFLVAIDMLFARTSRESITSEELSAATHRENIAVFPMAMPMLTGPGAITTILLYTNPSGKGNWQLVLLVIAAILLTFVITFLIFRFSDYFNRVVGVTGMLVMTRLMGLFLGAIAVDFIVRGIKGLFGLPI</sequence>
<reference evidence="9" key="1">
    <citation type="submission" date="2017-06" db="EMBL/GenBank/DDBJ databases">
        <authorList>
            <person name="Cremers G."/>
        </authorList>
    </citation>
    <scope>NUCLEOTIDE SEQUENCE [LARGE SCALE GENOMIC DNA]</scope>
</reference>
<keyword evidence="9" id="KW-1185">Reference proteome</keyword>
<accession>A0A284VS18</accession>
<dbReference type="NCBIfam" id="TIGR00427">
    <property type="entry name" value="NAAT family transporter"/>
    <property type="match status" value="1"/>
</dbReference>
<dbReference type="EMBL" id="FZMP01000206">
    <property type="protein sequence ID" value="SNQ62076.1"/>
    <property type="molecule type" value="Genomic_DNA"/>
</dbReference>
<name>A0A284VS18_9EURY</name>
<proteinExistence type="inferred from homology"/>
<evidence type="ECO:0000256" key="6">
    <source>
        <dbReference type="ARBA" id="ARBA00023136"/>
    </source>
</evidence>
<feature type="transmembrane region" description="Helical" evidence="7">
    <location>
        <begin position="125"/>
        <end position="146"/>
    </location>
</feature>
<dbReference type="PANTHER" id="PTHR33508:SF1">
    <property type="entry name" value="UPF0056 MEMBRANE PROTEIN YHCE"/>
    <property type="match status" value="1"/>
</dbReference>
<protein>
    <recommendedName>
        <fullName evidence="7">UPF0056 membrane protein</fullName>
    </recommendedName>
</protein>
<evidence type="ECO:0000256" key="5">
    <source>
        <dbReference type="ARBA" id="ARBA00022989"/>
    </source>
</evidence>
<feature type="transmembrane region" description="Helical" evidence="7">
    <location>
        <begin position="17"/>
        <end position="41"/>
    </location>
</feature>
<dbReference type="PANTHER" id="PTHR33508">
    <property type="entry name" value="UPF0056 MEMBRANE PROTEIN YHCE"/>
    <property type="match status" value="1"/>
</dbReference>
<dbReference type="InterPro" id="IPR002771">
    <property type="entry name" value="Multi_antbiot-R_MarC"/>
</dbReference>
<evidence type="ECO:0000256" key="3">
    <source>
        <dbReference type="ARBA" id="ARBA00022475"/>
    </source>
</evidence>
<evidence type="ECO:0000313" key="8">
    <source>
        <dbReference type="EMBL" id="SNQ62076.1"/>
    </source>
</evidence>
<dbReference type="Proteomes" id="UP000218615">
    <property type="component" value="Unassembled WGS sequence"/>
</dbReference>
<evidence type="ECO:0000256" key="2">
    <source>
        <dbReference type="ARBA" id="ARBA00009784"/>
    </source>
</evidence>
<feature type="transmembrane region" description="Helical" evidence="7">
    <location>
        <begin position="86"/>
        <end position="104"/>
    </location>
</feature>
<feature type="transmembrane region" description="Helical" evidence="7">
    <location>
        <begin position="189"/>
        <end position="212"/>
    </location>
</feature>
<dbReference type="Pfam" id="PF01914">
    <property type="entry name" value="MarC"/>
    <property type="match status" value="1"/>
</dbReference>